<accession>A0A0E9SZR5</accession>
<proteinExistence type="predicted"/>
<reference evidence="1" key="1">
    <citation type="submission" date="2014-11" db="EMBL/GenBank/DDBJ databases">
        <authorList>
            <person name="Amaro Gonzalez C."/>
        </authorList>
    </citation>
    <scope>NUCLEOTIDE SEQUENCE</scope>
</reference>
<name>A0A0E9SZR5_ANGAN</name>
<organism evidence="1">
    <name type="scientific">Anguilla anguilla</name>
    <name type="common">European freshwater eel</name>
    <name type="synonym">Muraena anguilla</name>
    <dbReference type="NCBI Taxonomy" id="7936"/>
    <lineage>
        <taxon>Eukaryota</taxon>
        <taxon>Metazoa</taxon>
        <taxon>Chordata</taxon>
        <taxon>Craniata</taxon>
        <taxon>Vertebrata</taxon>
        <taxon>Euteleostomi</taxon>
        <taxon>Actinopterygii</taxon>
        <taxon>Neopterygii</taxon>
        <taxon>Teleostei</taxon>
        <taxon>Anguilliformes</taxon>
        <taxon>Anguillidae</taxon>
        <taxon>Anguilla</taxon>
    </lineage>
</organism>
<evidence type="ECO:0000313" key="1">
    <source>
        <dbReference type="EMBL" id="JAH46824.1"/>
    </source>
</evidence>
<reference evidence="1" key="2">
    <citation type="journal article" date="2015" name="Fish Shellfish Immunol.">
        <title>Early steps in the European eel (Anguilla anguilla)-Vibrio vulnificus interaction in the gills: Role of the RtxA13 toxin.</title>
        <authorList>
            <person name="Callol A."/>
            <person name="Pajuelo D."/>
            <person name="Ebbesson L."/>
            <person name="Teles M."/>
            <person name="MacKenzie S."/>
            <person name="Amaro C."/>
        </authorList>
    </citation>
    <scope>NUCLEOTIDE SEQUENCE</scope>
</reference>
<dbReference type="EMBL" id="GBXM01061753">
    <property type="protein sequence ID" value="JAH46824.1"/>
    <property type="molecule type" value="Transcribed_RNA"/>
</dbReference>
<protein>
    <submittedName>
        <fullName evidence="1">Uncharacterized protein</fullName>
    </submittedName>
</protein>
<sequence>MMTKVETNESLLIW</sequence>